<evidence type="ECO:0000313" key="1">
    <source>
        <dbReference type="EMBL" id="RHX86082.1"/>
    </source>
</evidence>
<comment type="caution">
    <text evidence="1">The sequence shown here is derived from an EMBL/GenBank/DDBJ whole genome shotgun (WGS) entry which is preliminary data.</text>
</comment>
<dbReference type="EMBL" id="QHCS01000002">
    <property type="protein sequence ID" value="RHX86082.1"/>
    <property type="molecule type" value="Genomic_DNA"/>
</dbReference>
<evidence type="ECO:0000313" key="2">
    <source>
        <dbReference type="Proteomes" id="UP000266669"/>
    </source>
</evidence>
<dbReference type="AlphaFoldDB" id="A0A8B3CPZ4"/>
<dbReference type="Proteomes" id="UP000266669">
    <property type="component" value="Unassembled WGS sequence"/>
</dbReference>
<gene>
    <name evidence="1" type="ORF">DLM78_09410</name>
</gene>
<protein>
    <submittedName>
        <fullName evidence="1">Uncharacterized protein</fullName>
    </submittedName>
</protein>
<sequence>MWIRNLLFGLQRREESQRPSRNPIEESDLFPESKRFPFFKKKGLKRNPNDLPGSTKFNKL</sequence>
<reference evidence="2" key="1">
    <citation type="submission" date="2018-05" db="EMBL/GenBank/DDBJ databases">
        <title>Leptospira yasudae sp. nov. and Leptospira stimsonii sp. nov., two pathogenic species of the genus Leptospira isolated from environmental sources.</title>
        <authorList>
            <person name="Casanovas-Massana A."/>
            <person name="Hamond C."/>
            <person name="Santos L.A."/>
            <person name="Hacker K.P."/>
            <person name="Balassiano I."/>
            <person name="Medeiros M.A."/>
            <person name="Reis M.G."/>
            <person name="Ko A.I."/>
            <person name="Wunder E.A."/>
        </authorList>
    </citation>
    <scope>NUCLEOTIDE SEQUENCE [LARGE SCALE GENOMIC DNA]</scope>
    <source>
        <strain evidence="2">AMB6-RJ</strain>
    </source>
</reference>
<proteinExistence type="predicted"/>
<name>A0A8B3CPZ4_9LEPT</name>
<accession>A0A8B3CPZ4</accession>
<organism evidence="1 2">
    <name type="scientific">Leptospira stimsonii</name>
    <dbReference type="NCBI Taxonomy" id="2202203"/>
    <lineage>
        <taxon>Bacteria</taxon>
        <taxon>Pseudomonadati</taxon>
        <taxon>Spirochaetota</taxon>
        <taxon>Spirochaetia</taxon>
        <taxon>Leptospirales</taxon>
        <taxon>Leptospiraceae</taxon>
        <taxon>Leptospira</taxon>
    </lineage>
</organism>